<dbReference type="Proteomes" id="UP000051330">
    <property type="component" value="Unassembled WGS sequence"/>
</dbReference>
<dbReference type="AlphaFoldDB" id="A0A0R1MZA5"/>
<reference evidence="2 3" key="1">
    <citation type="journal article" date="2015" name="Genome Announc.">
        <title>Expanding the biotechnology potential of lactobacilli through comparative genomics of 213 strains and associated genera.</title>
        <authorList>
            <person name="Sun Z."/>
            <person name="Harris H.M."/>
            <person name="McCann A."/>
            <person name="Guo C."/>
            <person name="Argimon S."/>
            <person name="Zhang W."/>
            <person name="Yang X."/>
            <person name="Jeffery I.B."/>
            <person name="Cooney J.C."/>
            <person name="Kagawa T.F."/>
            <person name="Liu W."/>
            <person name="Song Y."/>
            <person name="Salvetti E."/>
            <person name="Wrobel A."/>
            <person name="Rasinkangas P."/>
            <person name="Parkhill J."/>
            <person name="Rea M.C."/>
            <person name="O'Sullivan O."/>
            <person name="Ritari J."/>
            <person name="Douillard F.P."/>
            <person name="Paul Ross R."/>
            <person name="Yang R."/>
            <person name="Briner A.E."/>
            <person name="Felis G.E."/>
            <person name="de Vos W.M."/>
            <person name="Barrangou R."/>
            <person name="Klaenhammer T.R."/>
            <person name="Caufield P.W."/>
            <person name="Cui Y."/>
            <person name="Zhang H."/>
            <person name="O'Toole P.W."/>
        </authorList>
    </citation>
    <scope>NUCLEOTIDE SEQUENCE [LARGE SCALE GENOMIC DNA]</scope>
    <source>
        <strain evidence="2 3">DSM 12744</strain>
    </source>
</reference>
<dbReference type="STRING" id="1423792.FD09_GL002269"/>
<dbReference type="RefSeq" id="WP_157053702.1">
    <property type="nucleotide sequence ID" value="NZ_AZEC01000004.1"/>
</dbReference>
<accession>A0A0R1MZA5</accession>
<dbReference type="InterPro" id="IPR051910">
    <property type="entry name" value="ComF/GntX_DNA_util-trans"/>
</dbReference>
<proteinExistence type="inferred from homology"/>
<evidence type="ECO:0008006" key="4">
    <source>
        <dbReference type="Google" id="ProtNLM"/>
    </source>
</evidence>
<dbReference type="OrthoDB" id="9779910at2"/>
<dbReference type="Gene3D" id="3.40.50.2020">
    <property type="match status" value="1"/>
</dbReference>
<dbReference type="PATRIC" id="fig|1423792.3.peg.2308"/>
<dbReference type="InterPro" id="IPR029057">
    <property type="entry name" value="PRTase-like"/>
</dbReference>
<organism evidence="2 3">
    <name type="scientific">Schleiferilactobacillus perolens DSM 12744</name>
    <dbReference type="NCBI Taxonomy" id="1423792"/>
    <lineage>
        <taxon>Bacteria</taxon>
        <taxon>Bacillati</taxon>
        <taxon>Bacillota</taxon>
        <taxon>Bacilli</taxon>
        <taxon>Lactobacillales</taxon>
        <taxon>Lactobacillaceae</taxon>
        <taxon>Schleiferilactobacillus</taxon>
    </lineage>
</organism>
<name>A0A0R1MZA5_9LACO</name>
<dbReference type="SUPFAM" id="SSF53271">
    <property type="entry name" value="PRTase-like"/>
    <property type="match status" value="1"/>
</dbReference>
<evidence type="ECO:0000313" key="3">
    <source>
        <dbReference type="Proteomes" id="UP000051330"/>
    </source>
</evidence>
<gene>
    <name evidence="2" type="ORF">FD09_GL002269</name>
</gene>
<sequence length="163" mass="19073">MPWQKGREYYLFGYHSLMQTYFERYKRQGDVRLAPLFQYDLANWWRTRHSLYDAVIPVPGDPKRSLQRGFEPVIQLIGDVFPLTLALAKTVTTPEQAQLNRHDRLTQPQPFRWQPCRGVNGHQWRRILIVDDIYTTGATLHQAMHVIHQAGVAAAMDSWTLAR</sequence>
<dbReference type="EMBL" id="AZEC01000004">
    <property type="protein sequence ID" value="KRL13437.1"/>
    <property type="molecule type" value="Genomic_DNA"/>
</dbReference>
<dbReference type="InterPro" id="IPR000836">
    <property type="entry name" value="PRTase_dom"/>
</dbReference>
<dbReference type="PANTHER" id="PTHR47505:SF1">
    <property type="entry name" value="DNA UTILIZATION PROTEIN YHGH"/>
    <property type="match status" value="1"/>
</dbReference>
<dbReference type="PANTHER" id="PTHR47505">
    <property type="entry name" value="DNA UTILIZATION PROTEIN YHGH"/>
    <property type="match status" value="1"/>
</dbReference>
<protein>
    <recommendedName>
        <fullName evidence="4">Phosphoribosyltransferase domain-containing protein</fullName>
    </recommendedName>
</protein>
<comment type="caution">
    <text evidence="2">The sequence shown here is derived from an EMBL/GenBank/DDBJ whole genome shotgun (WGS) entry which is preliminary data.</text>
</comment>
<comment type="similarity">
    <text evidence="1">Belongs to the ComF/GntX family.</text>
</comment>
<evidence type="ECO:0000313" key="2">
    <source>
        <dbReference type="EMBL" id="KRL13437.1"/>
    </source>
</evidence>
<keyword evidence="3" id="KW-1185">Reference proteome</keyword>
<evidence type="ECO:0000256" key="1">
    <source>
        <dbReference type="ARBA" id="ARBA00008007"/>
    </source>
</evidence>
<dbReference type="CDD" id="cd06223">
    <property type="entry name" value="PRTases_typeI"/>
    <property type="match status" value="1"/>
</dbReference>